<sequence length="313" mass="34765">MSCAVEFPVIIESIMYCTMVSSLINPSPGLCGEHTPQKNLDDPSESVCQKAWRALQSSSLEPGITYACLVLIIMVMRLSDTDGEATPMAFAMVLGWCYVMYFARGFVALGPLTIMIQKMLFCDVLQFCGLMAVVILGFAGAFFITFQTKDPSQLGHFFSYPMSLFSTFQLFLTLIDGPANYSVDLPFTYSMLYSAFAILAALLMLNMIIAMMADTYLRVVRERDEIWRAQVVAATIKVERKLPRSLWPRSGISGKSYGLGDNQYLRVEILQGEAAQKPEYSEAAIRTPPNELSGSKLEGPPEQPLVGWIQSQE</sequence>
<dbReference type="PRINTS" id="PR01765">
    <property type="entry name" value="ECACCHANNEL"/>
</dbReference>
<evidence type="ECO:0000256" key="5">
    <source>
        <dbReference type="ARBA" id="ARBA00022737"/>
    </source>
</evidence>
<evidence type="ECO:0000256" key="6">
    <source>
        <dbReference type="ARBA" id="ARBA00022989"/>
    </source>
</evidence>
<evidence type="ECO:0000313" key="13">
    <source>
        <dbReference type="Proteomes" id="UP001066276"/>
    </source>
</evidence>
<gene>
    <name evidence="12" type="ORF">NDU88_000366</name>
</gene>
<dbReference type="GO" id="GO:0046872">
    <property type="term" value="F:metal ion binding"/>
    <property type="evidence" value="ECO:0007669"/>
    <property type="project" value="UniProtKB-KW"/>
</dbReference>
<evidence type="ECO:0000256" key="1">
    <source>
        <dbReference type="ARBA" id="ARBA00004141"/>
    </source>
</evidence>
<proteinExistence type="predicted"/>
<keyword evidence="6 10" id="KW-1133">Transmembrane helix</keyword>
<feature type="region of interest" description="Disordered" evidence="9">
    <location>
        <begin position="276"/>
        <end position="313"/>
    </location>
</feature>
<dbReference type="GO" id="GO:0005886">
    <property type="term" value="C:plasma membrane"/>
    <property type="evidence" value="ECO:0007669"/>
    <property type="project" value="TreeGrafter"/>
</dbReference>
<dbReference type="GO" id="GO:0098703">
    <property type="term" value="P:calcium ion import across plasma membrane"/>
    <property type="evidence" value="ECO:0007669"/>
    <property type="project" value="TreeGrafter"/>
</dbReference>
<keyword evidence="5" id="KW-0677">Repeat</keyword>
<evidence type="ECO:0000256" key="3">
    <source>
        <dbReference type="ARBA" id="ARBA00022692"/>
    </source>
</evidence>
<dbReference type="PANTHER" id="PTHR10582:SF25">
    <property type="entry name" value="TRANSIENT RECEPTOR POTENTIAL CATION CHANNEL SUBFAMILY V MEMBER 6"/>
    <property type="match status" value="1"/>
</dbReference>
<evidence type="ECO:0000256" key="9">
    <source>
        <dbReference type="SAM" id="MobiDB-lite"/>
    </source>
</evidence>
<evidence type="ECO:0000256" key="7">
    <source>
        <dbReference type="ARBA" id="ARBA00023043"/>
    </source>
</evidence>
<reference evidence="12" key="1">
    <citation type="journal article" date="2022" name="bioRxiv">
        <title>Sequencing and chromosome-scale assembly of the giantPleurodeles waltlgenome.</title>
        <authorList>
            <person name="Brown T."/>
            <person name="Elewa A."/>
            <person name="Iarovenko S."/>
            <person name="Subramanian E."/>
            <person name="Araus A.J."/>
            <person name="Petzold A."/>
            <person name="Susuki M."/>
            <person name="Suzuki K.-i.T."/>
            <person name="Hayashi T."/>
            <person name="Toyoda A."/>
            <person name="Oliveira C."/>
            <person name="Osipova E."/>
            <person name="Leigh N.D."/>
            <person name="Simon A."/>
            <person name="Yun M.H."/>
        </authorList>
    </citation>
    <scope>NUCLEOTIDE SEQUENCE</scope>
    <source>
        <strain evidence="12">20211129_DDA</strain>
        <tissue evidence="12">Liver</tissue>
    </source>
</reference>
<dbReference type="InterPro" id="IPR005821">
    <property type="entry name" value="Ion_trans_dom"/>
</dbReference>
<evidence type="ECO:0000256" key="4">
    <source>
        <dbReference type="ARBA" id="ARBA00022723"/>
    </source>
</evidence>
<comment type="subcellular location">
    <subcellularLocation>
        <location evidence="1">Membrane</location>
        <topology evidence="1">Multi-pass membrane protein</topology>
    </subcellularLocation>
</comment>
<evidence type="ECO:0000313" key="12">
    <source>
        <dbReference type="EMBL" id="KAJ1121848.1"/>
    </source>
</evidence>
<keyword evidence="2" id="KW-0597">Phosphoprotein</keyword>
<feature type="transmembrane region" description="Helical" evidence="10">
    <location>
        <begin position="91"/>
        <end position="112"/>
    </location>
</feature>
<dbReference type="PANTHER" id="PTHR10582">
    <property type="entry name" value="TRANSIENT RECEPTOR POTENTIAL ION CHANNEL PROTEIN"/>
    <property type="match status" value="1"/>
</dbReference>
<protein>
    <recommendedName>
        <fullName evidence="11">Ion transport domain-containing protein</fullName>
    </recommendedName>
</protein>
<name>A0AAV7P5H0_PLEWA</name>
<feature type="transmembrane region" description="Helical" evidence="10">
    <location>
        <begin position="124"/>
        <end position="145"/>
    </location>
</feature>
<accession>A0AAV7P5H0</accession>
<keyword evidence="13" id="KW-1185">Reference proteome</keyword>
<feature type="transmembrane region" description="Helical" evidence="10">
    <location>
        <begin position="63"/>
        <end position="79"/>
    </location>
</feature>
<dbReference type="EMBL" id="JANPWB010000011">
    <property type="protein sequence ID" value="KAJ1121848.1"/>
    <property type="molecule type" value="Genomic_DNA"/>
</dbReference>
<evidence type="ECO:0000256" key="8">
    <source>
        <dbReference type="ARBA" id="ARBA00023136"/>
    </source>
</evidence>
<comment type="caution">
    <text evidence="12">The sequence shown here is derived from an EMBL/GenBank/DDBJ whole genome shotgun (WGS) entry which is preliminary data.</text>
</comment>
<dbReference type="Pfam" id="PF00520">
    <property type="entry name" value="Ion_trans"/>
    <property type="match status" value="1"/>
</dbReference>
<dbReference type="AlphaFoldDB" id="A0AAV7P5H0"/>
<dbReference type="InterPro" id="IPR024862">
    <property type="entry name" value="TRPV"/>
</dbReference>
<feature type="transmembrane region" description="Helical" evidence="10">
    <location>
        <begin position="157"/>
        <end position="175"/>
    </location>
</feature>
<dbReference type="GO" id="GO:0005262">
    <property type="term" value="F:calcium channel activity"/>
    <property type="evidence" value="ECO:0007669"/>
    <property type="project" value="InterPro"/>
</dbReference>
<keyword evidence="7" id="KW-0040">ANK repeat</keyword>
<organism evidence="12 13">
    <name type="scientific">Pleurodeles waltl</name>
    <name type="common">Iberian ribbed newt</name>
    <dbReference type="NCBI Taxonomy" id="8319"/>
    <lineage>
        <taxon>Eukaryota</taxon>
        <taxon>Metazoa</taxon>
        <taxon>Chordata</taxon>
        <taxon>Craniata</taxon>
        <taxon>Vertebrata</taxon>
        <taxon>Euteleostomi</taxon>
        <taxon>Amphibia</taxon>
        <taxon>Batrachia</taxon>
        <taxon>Caudata</taxon>
        <taxon>Salamandroidea</taxon>
        <taxon>Salamandridae</taxon>
        <taxon>Pleurodelinae</taxon>
        <taxon>Pleurodeles</taxon>
    </lineage>
</organism>
<keyword evidence="3 10" id="KW-0812">Transmembrane</keyword>
<evidence type="ECO:0000256" key="2">
    <source>
        <dbReference type="ARBA" id="ARBA00022553"/>
    </source>
</evidence>
<feature type="transmembrane region" description="Helical" evidence="10">
    <location>
        <begin position="187"/>
        <end position="213"/>
    </location>
</feature>
<feature type="domain" description="Ion transport" evidence="11">
    <location>
        <begin position="69"/>
        <end position="219"/>
    </location>
</feature>
<evidence type="ECO:0000259" key="11">
    <source>
        <dbReference type="Pfam" id="PF00520"/>
    </source>
</evidence>
<keyword evidence="8 10" id="KW-0472">Membrane</keyword>
<evidence type="ECO:0000256" key="10">
    <source>
        <dbReference type="SAM" id="Phobius"/>
    </source>
</evidence>
<dbReference type="InterPro" id="IPR008344">
    <property type="entry name" value="TRPV5/TRPV6"/>
</dbReference>
<keyword evidence="4" id="KW-0479">Metal-binding</keyword>
<dbReference type="Proteomes" id="UP001066276">
    <property type="component" value="Chromosome 7"/>
</dbReference>